<feature type="region of interest" description="Disordered" evidence="2">
    <location>
        <begin position="25"/>
        <end position="69"/>
    </location>
</feature>
<dbReference type="AlphaFoldDB" id="A0A084H365"/>
<evidence type="ECO:0000313" key="6">
    <source>
        <dbReference type="EMBL" id="KEZ54027.1"/>
    </source>
</evidence>
<accession>A0A084H365</accession>
<dbReference type="RefSeq" id="WP_029565521.1">
    <property type="nucleotide sequence ID" value="NZ_JNVC02000001.1"/>
</dbReference>
<proteinExistence type="predicted"/>
<keyword evidence="3" id="KW-0472">Membrane</keyword>
<evidence type="ECO:0000256" key="4">
    <source>
        <dbReference type="SAM" id="SignalP"/>
    </source>
</evidence>
<dbReference type="Pfam" id="PF14257">
    <property type="entry name" value="DUF4349"/>
    <property type="match status" value="1"/>
</dbReference>
<protein>
    <recommendedName>
        <fullName evidence="5">DUF4349 domain-containing protein</fullName>
    </recommendedName>
</protein>
<feature type="chain" id="PRO_5039713103" description="DUF4349 domain-containing protein" evidence="4">
    <location>
        <begin position="20"/>
        <end position="307"/>
    </location>
</feature>
<dbReference type="InterPro" id="IPR025645">
    <property type="entry name" value="DUF4349"/>
</dbReference>
<dbReference type="PROSITE" id="PS51257">
    <property type="entry name" value="PROKAR_LIPOPROTEIN"/>
    <property type="match status" value="1"/>
</dbReference>
<keyword evidence="1" id="KW-0175">Coiled coil</keyword>
<feature type="signal peptide" evidence="4">
    <location>
        <begin position="1"/>
        <end position="19"/>
    </location>
</feature>
<evidence type="ECO:0000256" key="1">
    <source>
        <dbReference type="SAM" id="Coils"/>
    </source>
</evidence>
<feature type="coiled-coil region" evidence="1">
    <location>
        <begin position="189"/>
        <end position="216"/>
    </location>
</feature>
<dbReference type="STRING" id="246786.GS18_0203625"/>
<feature type="domain" description="DUF4349" evidence="5">
    <location>
        <begin position="71"/>
        <end position="287"/>
    </location>
</feature>
<sequence>MRKFTVSLFMIILILIVSACSSSEESKMDSSGSSSGEMSNADFAEKSEKPAPEETTMQNDSKTAAPIPQDRKVIYTADMSVRVKSYQEAVSSIQKTLASLGGYIMESNTYSGEEDQPQEGTLTVKVPQEAFQSFLNTVEKGSIKVENQTVSGQDVTEEYVDLESRLKSKKTVEERLLSFMKEAQKTEDLLKISNDLSAVQEEIEQLTGRINYLNNQTSFATVSIHLSENKINVPGLENENLNTWQKTKQQFMESINSLLSAGSAIIVFTAGNLPVLSVLFLAGFAVWLAVKKRMNRNNPAPPADMGD</sequence>
<feature type="transmembrane region" description="Helical" evidence="3">
    <location>
        <begin position="264"/>
        <end position="290"/>
    </location>
</feature>
<evidence type="ECO:0000259" key="5">
    <source>
        <dbReference type="Pfam" id="PF14257"/>
    </source>
</evidence>
<dbReference type="EMBL" id="JNVC02000001">
    <property type="protein sequence ID" value="KEZ54027.1"/>
    <property type="molecule type" value="Genomic_DNA"/>
</dbReference>
<keyword evidence="3" id="KW-1133">Transmembrane helix</keyword>
<organism evidence="6 7">
    <name type="scientific">Metabacillus indicus</name>
    <name type="common">Bacillus indicus</name>
    <dbReference type="NCBI Taxonomy" id="246786"/>
    <lineage>
        <taxon>Bacteria</taxon>
        <taxon>Bacillati</taxon>
        <taxon>Bacillota</taxon>
        <taxon>Bacilli</taxon>
        <taxon>Bacillales</taxon>
        <taxon>Bacillaceae</taxon>
        <taxon>Metabacillus</taxon>
    </lineage>
</organism>
<evidence type="ECO:0000256" key="3">
    <source>
        <dbReference type="SAM" id="Phobius"/>
    </source>
</evidence>
<feature type="compositionally biased region" description="Basic and acidic residues" evidence="2">
    <location>
        <begin position="43"/>
        <end position="52"/>
    </location>
</feature>
<evidence type="ECO:0000256" key="2">
    <source>
        <dbReference type="SAM" id="MobiDB-lite"/>
    </source>
</evidence>
<feature type="compositionally biased region" description="Low complexity" evidence="2">
    <location>
        <begin position="29"/>
        <end position="39"/>
    </location>
</feature>
<comment type="caution">
    <text evidence="6">The sequence shown here is derived from an EMBL/GenBank/DDBJ whole genome shotgun (WGS) entry which is preliminary data.</text>
</comment>
<name>A0A084H365_METID</name>
<dbReference type="Proteomes" id="UP000028549">
    <property type="component" value="Unassembled WGS sequence"/>
</dbReference>
<reference evidence="6 7" key="1">
    <citation type="journal article" date="2005" name="Int. J. Syst. Evol. Microbiol.">
        <title>Bacillus cibi sp. nov., isolated from jeotgal, a traditional Korean fermented seafood.</title>
        <authorList>
            <person name="Yoon J.H."/>
            <person name="Lee C.H."/>
            <person name="Oh T.K."/>
        </authorList>
    </citation>
    <scope>NUCLEOTIDE SEQUENCE [LARGE SCALE GENOMIC DNA]</scope>
    <source>
        <strain evidence="6 7">DSM 16189</strain>
    </source>
</reference>
<dbReference type="OrthoDB" id="5381491at2"/>
<gene>
    <name evidence="6" type="ORF">GS18_0203625</name>
</gene>
<keyword evidence="3" id="KW-0812">Transmembrane</keyword>
<keyword evidence="4" id="KW-0732">Signal</keyword>
<evidence type="ECO:0000313" key="7">
    <source>
        <dbReference type="Proteomes" id="UP000028549"/>
    </source>
</evidence>
<keyword evidence="7" id="KW-1185">Reference proteome</keyword>